<reference evidence="8" key="1">
    <citation type="submission" date="2022-06" db="EMBL/GenBank/DDBJ databases">
        <title>Amycolatopsis iheyaensis sp. nov., a new species of the genus Amycolatopsis isolated from soil in Iheya island, Japan.</title>
        <authorList>
            <person name="Ngamcharungchit C."/>
            <person name="Kanto H."/>
            <person name="Take A."/>
            <person name="Intra B."/>
            <person name="Matsumoto A."/>
            <person name="Panbangred W."/>
            <person name="Inahashi Y."/>
        </authorList>
    </citation>
    <scope>NUCLEOTIDE SEQUENCE</scope>
    <source>
        <strain evidence="8">OK19-0408</strain>
    </source>
</reference>
<comment type="caution">
    <text evidence="8">The sequence shown here is derived from an EMBL/GenBank/DDBJ whole genome shotgun (WGS) entry which is preliminary data.</text>
</comment>
<name>A0A9X2NFZ4_9PSEU</name>
<dbReference type="SUPFAM" id="SSF52467">
    <property type="entry name" value="DHS-like NAD/FAD-binding domain"/>
    <property type="match status" value="1"/>
</dbReference>
<dbReference type="PANTHER" id="PTHR18968:SF166">
    <property type="entry name" value="2-HYDROXYACYL-COA LYASE 2"/>
    <property type="match status" value="1"/>
</dbReference>
<dbReference type="Pfam" id="PF02775">
    <property type="entry name" value="TPP_enzyme_C"/>
    <property type="match status" value="1"/>
</dbReference>
<evidence type="ECO:0000313" key="8">
    <source>
        <dbReference type="EMBL" id="MCR6487934.1"/>
    </source>
</evidence>
<keyword evidence="3 4" id="KW-0786">Thiamine pyrophosphate</keyword>
<organism evidence="8 9">
    <name type="scientific">Amycolatopsis iheyensis</name>
    <dbReference type="NCBI Taxonomy" id="2945988"/>
    <lineage>
        <taxon>Bacteria</taxon>
        <taxon>Bacillati</taxon>
        <taxon>Actinomycetota</taxon>
        <taxon>Actinomycetes</taxon>
        <taxon>Pseudonocardiales</taxon>
        <taxon>Pseudonocardiaceae</taxon>
        <taxon>Amycolatopsis</taxon>
    </lineage>
</organism>
<dbReference type="Gene3D" id="3.40.50.1220">
    <property type="entry name" value="TPP-binding domain"/>
    <property type="match status" value="1"/>
</dbReference>
<dbReference type="EMBL" id="JAMXQV010000022">
    <property type="protein sequence ID" value="MCR6487934.1"/>
    <property type="molecule type" value="Genomic_DNA"/>
</dbReference>
<dbReference type="Proteomes" id="UP001144096">
    <property type="component" value="Unassembled WGS sequence"/>
</dbReference>
<evidence type="ECO:0000256" key="4">
    <source>
        <dbReference type="RuleBase" id="RU362132"/>
    </source>
</evidence>
<dbReference type="GO" id="GO:0009097">
    <property type="term" value="P:isoleucine biosynthetic process"/>
    <property type="evidence" value="ECO:0007669"/>
    <property type="project" value="TreeGrafter"/>
</dbReference>
<evidence type="ECO:0000259" key="7">
    <source>
        <dbReference type="Pfam" id="PF02776"/>
    </source>
</evidence>
<evidence type="ECO:0000256" key="2">
    <source>
        <dbReference type="ARBA" id="ARBA00007812"/>
    </source>
</evidence>
<dbReference type="InterPro" id="IPR029035">
    <property type="entry name" value="DHS-like_NAD/FAD-binding_dom"/>
</dbReference>
<dbReference type="InterPro" id="IPR012001">
    <property type="entry name" value="Thiamin_PyroP_enz_TPP-bd_dom"/>
</dbReference>
<dbReference type="CDD" id="cd00568">
    <property type="entry name" value="TPP_enzymes"/>
    <property type="match status" value="1"/>
</dbReference>
<dbReference type="GO" id="GO:0030976">
    <property type="term" value="F:thiamine pyrophosphate binding"/>
    <property type="evidence" value="ECO:0007669"/>
    <property type="project" value="InterPro"/>
</dbReference>
<evidence type="ECO:0000256" key="1">
    <source>
        <dbReference type="ARBA" id="ARBA00001964"/>
    </source>
</evidence>
<dbReference type="AlphaFoldDB" id="A0A9X2NFZ4"/>
<evidence type="ECO:0000313" key="9">
    <source>
        <dbReference type="Proteomes" id="UP001144096"/>
    </source>
</evidence>
<dbReference type="PANTHER" id="PTHR18968">
    <property type="entry name" value="THIAMINE PYROPHOSPHATE ENZYMES"/>
    <property type="match status" value="1"/>
</dbReference>
<comment type="similarity">
    <text evidence="2 4">Belongs to the TPP enzyme family.</text>
</comment>
<evidence type="ECO:0000259" key="5">
    <source>
        <dbReference type="Pfam" id="PF00205"/>
    </source>
</evidence>
<dbReference type="RefSeq" id="WP_257924501.1">
    <property type="nucleotide sequence ID" value="NZ_JAMXQV010000022.1"/>
</dbReference>
<protein>
    <submittedName>
        <fullName evidence="8">Thiamine pyrophosphate-binding protein</fullName>
    </submittedName>
</protein>
<dbReference type="InterPro" id="IPR045229">
    <property type="entry name" value="TPP_enz"/>
</dbReference>
<gene>
    <name evidence="8" type="ORF">M8542_34430</name>
</gene>
<accession>A0A9X2NFZ4</accession>
<dbReference type="GO" id="GO:0000287">
    <property type="term" value="F:magnesium ion binding"/>
    <property type="evidence" value="ECO:0007669"/>
    <property type="project" value="InterPro"/>
</dbReference>
<proteinExistence type="inferred from homology"/>
<sequence length="541" mass="56298">MNVAELVGRTLAGLGVGTAFGVVGSGNFEVTNALRAGGVRFVAARHEGGAASMADAYARMSGKVSVLSLHQGCGLTNAVTGITEAAKSRTPMLVVTADSAGASVLSNFRIDQDGLAKAVGAVPERVHSAASAVADTVRAFRTARQERRTVVLNLPLDVQAQPATPPENLPSIPGPAPMRPDIGAAADLADLLIAAQRPVFIAGRGARGSRKALQELAARSGALLATSAVAHGLFHDEPFALGISGGFASPTAAELIVGADLVVGWGCALNMWTTRHGKLLSPHANLVQVDLEQSALGAHRPIDLGVVGDAGCTAEDVLSELGDHQAVGYRTEEVAARIAAGHWTDVEHEDLTREGRIDPRTLSKLLDELLPAERIVSIDSGNFMGYPSAYLSVPDEQGFCFTQAFQSIGLGLGTAIGAALARPDRLPVLGTGDGGFHMALSELDTAVRLGLPLVVIVYNDAAYGAEIHHFGDADMTTVRFPDSDLAATARGFGCEGVTVRSPEDLFAVRAWLTGPRDAPLVIDAKIADDGGSWWLAEAFRH</sequence>
<dbReference type="InterPro" id="IPR029061">
    <property type="entry name" value="THDP-binding"/>
</dbReference>
<dbReference type="CDD" id="cd07035">
    <property type="entry name" value="TPP_PYR_POX_like"/>
    <property type="match status" value="1"/>
</dbReference>
<dbReference type="InterPro" id="IPR011766">
    <property type="entry name" value="TPP_enzyme_TPP-bd"/>
</dbReference>
<dbReference type="Pfam" id="PF00205">
    <property type="entry name" value="TPP_enzyme_M"/>
    <property type="match status" value="1"/>
</dbReference>
<feature type="domain" description="Thiamine pyrophosphate enzyme TPP-binding" evidence="6">
    <location>
        <begin position="379"/>
        <end position="523"/>
    </location>
</feature>
<dbReference type="Gene3D" id="3.40.50.970">
    <property type="match status" value="2"/>
</dbReference>
<dbReference type="GO" id="GO:0050660">
    <property type="term" value="F:flavin adenine dinucleotide binding"/>
    <property type="evidence" value="ECO:0007669"/>
    <property type="project" value="TreeGrafter"/>
</dbReference>
<evidence type="ECO:0000256" key="3">
    <source>
        <dbReference type="ARBA" id="ARBA00023052"/>
    </source>
</evidence>
<dbReference type="SUPFAM" id="SSF52518">
    <property type="entry name" value="Thiamin diphosphate-binding fold (THDP-binding)"/>
    <property type="match status" value="2"/>
</dbReference>
<evidence type="ECO:0000259" key="6">
    <source>
        <dbReference type="Pfam" id="PF02775"/>
    </source>
</evidence>
<dbReference type="GO" id="GO:0005948">
    <property type="term" value="C:acetolactate synthase complex"/>
    <property type="evidence" value="ECO:0007669"/>
    <property type="project" value="TreeGrafter"/>
</dbReference>
<dbReference type="GO" id="GO:0009099">
    <property type="term" value="P:L-valine biosynthetic process"/>
    <property type="evidence" value="ECO:0007669"/>
    <property type="project" value="TreeGrafter"/>
</dbReference>
<dbReference type="InterPro" id="IPR012000">
    <property type="entry name" value="Thiamin_PyroP_enz_cen_dom"/>
</dbReference>
<dbReference type="GO" id="GO:0003984">
    <property type="term" value="F:acetolactate synthase activity"/>
    <property type="evidence" value="ECO:0007669"/>
    <property type="project" value="TreeGrafter"/>
</dbReference>
<comment type="cofactor">
    <cofactor evidence="1">
        <name>thiamine diphosphate</name>
        <dbReference type="ChEBI" id="CHEBI:58937"/>
    </cofactor>
</comment>
<keyword evidence="9" id="KW-1185">Reference proteome</keyword>
<feature type="domain" description="Thiamine pyrophosphate enzyme N-terminal TPP-binding" evidence="7">
    <location>
        <begin position="1"/>
        <end position="102"/>
    </location>
</feature>
<dbReference type="Pfam" id="PF02776">
    <property type="entry name" value="TPP_enzyme_N"/>
    <property type="match status" value="1"/>
</dbReference>
<feature type="domain" description="Thiamine pyrophosphate enzyme central" evidence="5">
    <location>
        <begin position="187"/>
        <end position="314"/>
    </location>
</feature>